<evidence type="ECO:0000313" key="3">
    <source>
        <dbReference type="EMBL" id="MBM3114321.1"/>
    </source>
</evidence>
<dbReference type="PROSITE" id="PS50164">
    <property type="entry name" value="GIY_YIG"/>
    <property type="match status" value="1"/>
</dbReference>
<dbReference type="InterPro" id="IPR000305">
    <property type="entry name" value="GIY-YIG_endonuc"/>
</dbReference>
<dbReference type="CDD" id="cd10456">
    <property type="entry name" value="GIY-YIG_UPF0213"/>
    <property type="match status" value="1"/>
</dbReference>
<organism evidence="3 4">
    <name type="scientific">Jeongeupia naejangsanensis</name>
    <dbReference type="NCBI Taxonomy" id="613195"/>
    <lineage>
        <taxon>Bacteria</taxon>
        <taxon>Pseudomonadati</taxon>
        <taxon>Pseudomonadota</taxon>
        <taxon>Betaproteobacteria</taxon>
        <taxon>Neisseriales</taxon>
        <taxon>Chitinibacteraceae</taxon>
        <taxon>Jeongeupia</taxon>
    </lineage>
</organism>
<name>A0ABS2BHA5_9NEIS</name>
<dbReference type="RefSeq" id="WP_203536022.1">
    <property type="nucleotide sequence ID" value="NZ_JAESND010000001.1"/>
</dbReference>
<dbReference type="Gene3D" id="3.40.1440.10">
    <property type="entry name" value="GIY-YIG endonuclease"/>
    <property type="match status" value="1"/>
</dbReference>
<dbReference type="SUPFAM" id="SSF82771">
    <property type="entry name" value="GIY-YIG endonuclease"/>
    <property type="match status" value="1"/>
</dbReference>
<dbReference type="PANTHER" id="PTHR34477">
    <property type="entry name" value="UPF0213 PROTEIN YHBQ"/>
    <property type="match status" value="1"/>
</dbReference>
<evidence type="ECO:0000313" key="4">
    <source>
        <dbReference type="Proteomes" id="UP000809431"/>
    </source>
</evidence>
<dbReference type="InterPro" id="IPR050190">
    <property type="entry name" value="UPF0213_domain"/>
</dbReference>
<dbReference type="Proteomes" id="UP000809431">
    <property type="component" value="Unassembled WGS sequence"/>
</dbReference>
<protein>
    <submittedName>
        <fullName evidence="3">GIY-YIG nuclease family protein</fullName>
    </submittedName>
</protein>
<comment type="similarity">
    <text evidence="1">Belongs to the UPF0213 family.</text>
</comment>
<proteinExistence type="inferred from homology"/>
<accession>A0ABS2BHA5</accession>
<sequence>MPWYVYLIECTNGSLYTGISNDVAARFRAHLSGKGARYTRANPPRRLMAVIAQADRASASRAEHAIKQLSAPQKRALCAEHPVPAELIAELHTAAATSDR</sequence>
<dbReference type="PANTHER" id="PTHR34477:SF1">
    <property type="entry name" value="UPF0213 PROTEIN YHBQ"/>
    <property type="match status" value="1"/>
</dbReference>
<evidence type="ECO:0000259" key="2">
    <source>
        <dbReference type="PROSITE" id="PS50164"/>
    </source>
</evidence>
<feature type="domain" description="GIY-YIG" evidence="2">
    <location>
        <begin position="1"/>
        <end position="76"/>
    </location>
</feature>
<evidence type="ECO:0000256" key="1">
    <source>
        <dbReference type="ARBA" id="ARBA00007435"/>
    </source>
</evidence>
<gene>
    <name evidence="3" type="ORF">JMJ54_00650</name>
</gene>
<dbReference type="InterPro" id="IPR035901">
    <property type="entry name" value="GIY-YIG_endonuc_sf"/>
</dbReference>
<dbReference type="EMBL" id="JAESND010000001">
    <property type="protein sequence ID" value="MBM3114321.1"/>
    <property type="molecule type" value="Genomic_DNA"/>
</dbReference>
<reference evidence="3 4" key="1">
    <citation type="submission" date="2021-01" db="EMBL/GenBank/DDBJ databases">
        <title>Draft Genome Sequence and Polyhydroxyalkanoate Biosynthetic Potential of Jeongeupia naejangsanensis Type Strain DSM 24253.</title>
        <authorList>
            <person name="Turrini P."/>
            <person name="Artuso I."/>
            <person name="Lugli G.A."/>
            <person name="Frangipani E."/>
            <person name="Ventura M."/>
            <person name="Visca P."/>
        </authorList>
    </citation>
    <scope>NUCLEOTIDE SEQUENCE [LARGE SCALE GENOMIC DNA]</scope>
    <source>
        <strain evidence="3 4">DSM 24253</strain>
    </source>
</reference>
<dbReference type="Pfam" id="PF01541">
    <property type="entry name" value="GIY-YIG"/>
    <property type="match status" value="1"/>
</dbReference>
<comment type="caution">
    <text evidence="3">The sequence shown here is derived from an EMBL/GenBank/DDBJ whole genome shotgun (WGS) entry which is preliminary data.</text>
</comment>
<keyword evidence="4" id="KW-1185">Reference proteome</keyword>